<evidence type="ECO:0000256" key="5">
    <source>
        <dbReference type="ARBA" id="ARBA00022448"/>
    </source>
</evidence>
<organism evidence="14 15">
    <name type="scientific">Halomonas cibimaris</name>
    <dbReference type="NCBI Taxonomy" id="657012"/>
    <lineage>
        <taxon>Bacteria</taxon>
        <taxon>Pseudomonadati</taxon>
        <taxon>Pseudomonadota</taxon>
        <taxon>Gammaproteobacteria</taxon>
        <taxon>Oceanospirillales</taxon>
        <taxon>Halomonadaceae</taxon>
        <taxon>Halomonas</taxon>
    </lineage>
</organism>
<dbReference type="EMBL" id="BAAAZT010000030">
    <property type="protein sequence ID" value="GAA3900206.1"/>
    <property type="molecule type" value="Genomic_DNA"/>
</dbReference>
<reference evidence="15" key="1">
    <citation type="journal article" date="2019" name="Int. J. Syst. Evol. Microbiol.">
        <title>The Global Catalogue of Microorganisms (GCM) 10K type strain sequencing project: providing services to taxonomists for standard genome sequencing and annotation.</title>
        <authorList>
            <consortium name="The Broad Institute Genomics Platform"/>
            <consortium name="The Broad Institute Genome Sequencing Center for Infectious Disease"/>
            <person name="Wu L."/>
            <person name="Ma J."/>
        </authorList>
    </citation>
    <scope>NUCLEOTIDE SEQUENCE [LARGE SCALE GENOMIC DNA]</scope>
    <source>
        <strain evidence="15">JCM 16914</strain>
    </source>
</reference>
<gene>
    <name evidence="14" type="primary">ccmB</name>
    <name evidence="14" type="ORF">GCM10022228_08340</name>
</gene>
<evidence type="ECO:0000256" key="12">
    <source>
        <dbReference type="PIRNR" id="PIRNR002764"/>
    </source>
</evidence>
<accession>A0ABP7LED7</accession>
<dbReference type="PIRSF" id="PIRSF002764">
    <property type="entry name" value="CcmB"/>
    <property type="match status" value="1"/>
</dbReference>
<comment type="function">
    <text evidence="1 12">Required for the export of heme to the periplasm for the biogenesis of c-type cytochromes.</text>
</comment>
<feature type="transmembrane region" description="Helical" evidence="13">
    <location>
        <begin position="76"/>
        <end position="94"/>
    </location>
</feature>
<keyword evidence="6 12" id="KW-1003">Cell membrane</keyword>
<evidence type="ECO:0000256" key="3">
    <source>
        <dbReference type="ARBA" id="ARBA00010544"/>
    </source>
</evidence>
<evidence type="ECO:0000256" key="6">
    <source>
        <dbReference type="ARBA" id="ARBA00022475"/>
    </source>
</evidence>
<dbReference type="PANTHER" id="PTHR30070:SF1">
    <property type="entry name" value="CYTOCHROME C BIOGENESIS B-RELATED"/>
    <property type="match status" value="1"/>
</dbReference>
<feature type="transmembrane region" description="Helical" evidence="13">
    <location>
        <begin position="214"/>
        <end position="239"/>
    </location>
</feature>
<feature type="transmembrane region" description="Helical" evidence="13">
    <location>
        <begin position="147"/>
        <end position="176"/>
    </location>
</feature>
<keyword evidence="10 13" id="KW-1133">Transmembrane helix</keyword>
<comment type="caution">
    <text evidence="14">The sequence shown here is derived from an EMBL/GenBank/DDBJ whole genome shotgun (WGS) entry which is preliminary data.</text>
</comment>
<comment type="subcellular location">
    <subcellularLocation>
        <location evidence="2">Cell inner membrane</location>
        <topology evidence="2">Multi-pass membrane protein</topology>
    </subcellularLocation>
</comment>
<evidence type="ECO:0000256" key="1">
    <source>
        <dbReference type="ARBA" id="ARBA00002442"/>
    </source>
</evidence>
<evidence type="ECO:0000313" key="15">
    <source>
        <dbReference type="Proteomes" id="UP001500133"/>
    </source>
</evidence>
<name>A0ABP7LED7_9GAMM</name>
<evidence type="ECO:0000256" key="13">
    <source>
        <dbReference type="SAM" id="Phobius"/>
    </source>
</evidence>
<comment type="similarity">
    <text evidence="3 12">Belongs to the CcmB/CycW/HelB family.</text>
</comment>
<keyword evidence="9 12" id="KW-0201">Cytochrome c-type biogenesis</keyword>
<evidence type="ECO:0000256" key="2">
    <source>
        <dbReference type="ARBA" id="ARBA00004429"/>
    </source>
</evidence>
<keyword evidence="5 12" id="KW-0813">Transport</keyword>
<feature type="transmembrane region" description="Helical" evidence="13">
    <location>
        <begin position="183"/>
        <end position="208"/>
    </location>
</feature>
<feature type="transmembrane region" description="Helical" evidence="13">
    <location>
        <begin position="45"/>
        <end position="64"/>
    </location>
</feature>
<dbReference type="PANTHER" id="PTHR30070">
    <property type="entry name" value="HEME EXPORTER PROTEIN B"/>
    <property type="match status" value="1"/>
</dbReference>
<protein>
    <recommendedName>
        <fullName evidence="4 12">Heme exporter protein B</fullName>
    </recommendedName>
</protein>
<dbReference type="Proteomes" id="UP001500133">
    <property type="component" value="Unassembled WGS sequence"/>
</dbReference>
<evidence type="ECO:0000256" key="8">
    <source>
        <dbReference type="ARBA" id="ARBA00022692"/>
    </source>
</evidence>
<evidence type="ECO:0000256" key="9">
    <source>
        <dbReference type="ARBA" id="ARBA00022748"/>
    </source>
</evidence>
<keyword evidence="8 13" id="KW-0812">Transmembrane</keyword>
<keyword evidence="7 12" id="KW-0997">Cell inner membrane</keyword>
<dbReference type="PRINTS" id="PR01414">
    <property type="entry name" value="CCMBBIOGNSIS"/>
</dbReference>
<evidence type="ECO:0000313" key="14">
    <source>
        <dbReference type="EMBL" id="GAA3900206.1"/>
    </source>
</evidence>
<evidence type="ECO:0000256" key="10">
    <source>
        <dbReference type="ARBA" id="ARBA00022989"/>
    </source>
</evidence>
<dbReference type="InterPro" id="IPR026031">
    <property type="entry name" value="Cyt_c_CcmB_bac"/>
</dbReference>
<evidence type="ECO:0000256" key="4">
    <source>
        <dbReference type="ARBA" id="ARBA00016452"/>
    </source>
</evidence>
<sequence>MDKAMANETETAANAWQPAGGSVGVALGATLKRDLVLMLRSRGEVINPLVFFALVITLFPIGISPDPDLLQRIAPGLLWVASLLAALLSLDSLFRGDFDDGSLEQLLLAPQPLAALALAKVAVHWLLTGLPLALMAPLLGIMLSLPAGSYGVLALSLALGSASLSVIGAIGAALTVGLSRGGVLLSLLVLPLYIPVLIFGAGAVQAAIMGDGAGAHLAILGALLAASLALSPWAIAAALRISLNG</sequence>
<dbReference type="Pfam" id="PF03379">
    <property type="entry name" value="CcmB"/>
    <property type="match status" value="1"/>
</dbReference>
<evidence type="ECO:0000256" key="11">
    <source>
        <dbReference type="ARBA" id="ARBA00023136"/>
    </source>
</evidence>
<evidence type="ECO:0000256" key="7">
    <source>
        <dbReference type="ARBA" id="ARBA00022519"/>
    </source>
</evidence>
<keyword evidence="15" id="KW-1185">Reference proteome</keyword>
<proteinExistence type="inferred from homology"/>
<keyword evidence="11 12" id="KW-0472">Membrane</keyword>
<dbReference type="InterPro" id="IPR003544">
    <property type="entry name" value="Cyt_c_biogenesis_CcmB"/>
</dbReference>
<dbReference type="NCBIfam" id="TIGR01190">
    <property type="entry name" value="ccmB"/>
    <property type="match status" value="1"/>
</dbReference>